<dbReference type="VEuPathDB" id="FungiDB:GGTG_03099"/>
<proteinExistence type="predicted"/>
<dbReference type="HOGENOM" id="CLU_860643_0_0_1"/>
<dbReference type="Proteomes" id="UP000006039">
    <property type="component" value="Unassembled WGS sequence"/>
</dbReference>
<dbReference type="GeneID" id="20343557"/>
<reference evidence="2" key="3">
    <citation type="submission" date="2010-09" db="EMBL/GenBank/DDBJ databases">
        <title>Annotation of Gaeumannomyces graminis var. tritici R3-111a-1.</title>
        <authorList>
            <consortium name="The Broad Institute Genome Sequencing Platform"/>
            <person name="Ma L.-J."/>
            <person name="Dead R."/>
            <person name="Young S.K."/>
            <person name="Zeng Q."/>
            <person name="Gargeya S."/>
            <person name="Fitzgerald M."/>
            <person name="Haas B."/>
            <person name="Abouelleil A."/>
            <person name="Alvarado L."/>
            <person name="Arachchi H.M."/>
            <person name="Berlin A."/>
            <person name="Brown A."/>
            <person name="Chapman S.B."/>
            <person name="Chen Z."/>
            <person name="Dunbar C."/>
            <person name="Freedman E."/>
            <person name="Gearin G."/>
            <person name="Gellesch M."/>
            <person name="Goldberg J."/>
            <person name="Griggs A."/>
            <person name="Gujja S."/>
            <person name="Heiman D."/>
            <person name="Howarth C."/>
            <person name="Larson L."/>
            <person name="Lui A."/>
            <person name="MacDonald P.J.P."/>
            <person name="Mehta T."/>
            <person name="Montmayeur A."/>
            <person name="Murphy C."/>
            <person name="Neiman D."/>
            <person name="Pearson M."/>
            <person name="Priest M."/>
            <person name="Roberts A."/>
            <person name="Saif S."/>
            <person name="Shea T."/>
            <person name="Shenoy N."/>
            <person name="Sisk P."/>
            <person name="Stolte C."/>
            <person name="Sykes S."/>
            <person name="Yandava C."/>
            <person name="Wortman J."/>
            <person name="Nusbaum C."/>
            <person name="Birren B."/>
        </authorList>
    </citation>
    <scope>NUCLEOTIDE SEQUENCE</scope>
    <source>
        <strain evidence="2">R3-111a-1</strain>
    </source>
</reference>
<accession>J3NP93</accession>
<feature type="region of interest" description="Disordered" evidence="1">
    <location>
        <begin position="274"/>
        <end position="297"/>
    </location>
</feature>
<organism evidence="2">
    <name type="scientific">Gaeumannomyces tritici (strain R3-111a-1)</name>
    <name type="common">Wheat and barley take-all root rot fungus</name>
    <name type="synonym">Gaeumannomyces graminis var. tritici</name>
    <dbReference type="NCBI Taxonomy" id="644352"/>
    <lineage>
        <taxon>Eukaryota</taxon>
        <taxon>Fungi</taxon>
        <taxon>Dikarya</taxon>
        <taxon>Ascomycota</taxon>
        <taxon>Pezizomycotina</taxon>
        <taxon>Sordariomycetes</taxon>
        <taxon>Sordariomycetidae</taxon>
        <taxon>Magnaporthales</taxon>
        <taxon>Magnaporthaceae</taxon>
        <taxon>Gaeumannomyces</taxon>
    </lineage>
</organism>
<dbReference type="EMBL" id="GL385396">
    <property type="protein sequence ID" value="EJT77996.1"/>
    <property type="molecule type" value="Genomic_DNA"/>
</dbReference>
<dbReference type="EnsemblFungi" id="EJT77996">
    <property type="protein sequence ID" value="EJT77996"/>
    <property type="gene ID" value="GGTG_03099"/>
</dbReference>
<keyword evidence="4" id="KW-1185">Reference proteome</keyword>
<dbReference type="RefSeq" id="XP_009219141.1">
    <property type="nucleotide sequence ID" value="XM_009220877.1"/>
</dbReference>
<evidence type="ECO:0000256" key="1">
    <source>
        <dbReference type="SAM" id="MobiDB-lite"/>
    </source>
</evidence>
<name>J3NP93_GAET3</name>
<reference evidence="4" key="1">
    <citation type="submission" date="2010-07" db="EMBL/GenBank/DDBJ databases">
        <title>The genome sequence of Gaeumannomyces graminis var. tritici strain R3-111a-1.</title>
        <authorList>
            <consortium name="The Broad Institute Genome Sequencing Platform"/>
            <person name="Ma L.-J."/>
            <person name="Dead R."/>
            <person name="Young S."/>
            <person name="Zeng Q."/>
            <person name="Koehrsen M."/>
            <person name="Alvarado L."/>
            <person name="Berlin A."/>
            <person name="Chapman S.B."/>
            <person name="Chen Z."/>
            <person name="Freedman E."/>
            <person name="Gellesch M."/>
            <person name="Goldberg J."/>
            <person name="Griggs A."/>
            <person name="Gujja S."/>
            <person name="Heilman E.R."/>
            <person name="Heiman D."/>
            <person name="Hepburn T."/>
            <person name="Howarth C."/>
            <person name="Jen D."/>
            <person name="Larson L."/>
            <person name="Mehta T."/>
            <person name="Neiman D."/>
            <person name="Pearson M."/>
            <person name="Roberts A."/>
            <person name="Saif S."/>
            <person name="Shea T."/>
            <person name="Shenoy N."/>
            <person name="Sisk P."/>
            <person name="Stolte C."/>
            <person name="Sykes S."/>
            <person name="Walk T."/>
            <person name="White J."/>
            <person name="Yandava C."/>
            <person name="Haas B."/>
            <person name="Nusbaum C."/>
            <person name="Birren B."/>
        </authorList>
    </citation>
    <scope>NUCLEOTIDE SEQUENCE [LARGE SCALE GENOMIC DNA]</scope>
    <source>
        <strain evidence="4">R3-111a-1</strain>
    </source>
</reference>
<evidence type="ECO:0000313" key="4">
    <source>
        <dbReference type="Proteomes" id="UP000006039"/>
    </source>
</evidence>
<protein>
    <submittedName>
        <fullName evidence="2 3">Uncharacterized protein</fullName>
    </submittedName>
</protein>
<feature type="region of interest" description="Disordered" evidence="1">
    <location>
        <begin position="1"/>
        <end position="26"/>
    </location>
</feature>
<reference evidence="2" key="2">
    <citation type="submission" date="2010-07" db="EMBL/GenBank/DDBJ databases">
        <authorList>
            <consortium name="The Broad Institute Genome Sequencing Platform"/>
            <consortium name="Broad Institute Genome Sequencing Center for Infectious Disease"/>
            <person name="Ma L.-J."/>
            <person name="Dead R."/>
            <person name="Young S."/>
            <person name="Zeng Q."/>
            <person name="Koehrsen M."/>
            <person name="Alvarado L."/>
            <person name="Berlin A."/>
            <person name="Chapman S.B."/>
            <person name="Chen Z."/>
            <person name="Freedman E."/>
            <person name="Gellesch M."/>
            <person name="Goldberg J."/>
            <person name="Griggs A."/>
            <person name="Gujja S."/>
            <person name="Heilman E.R."/>
            <person name="Heiman D."/>
            <person name="Hepburn T."/>
            <person name="Howarth C."/>
            <person name="Jen D."/>
            <person name="Larson L."/>
            <person name="Mehta T."/>
            <person name="Neiman D."/>
            <person name="Pearson M."/>
            <person name="Roberts A."/>
            <person name="Saif S."/>
            <person name="Shea T."/>
            <person name="Shenoy N."/>
            <person name="Sisk P."/>
            <person name="Stolte C."/>
            <person name="Sykes S."/>
            <person name="Walk T."/>
            <person name="White J."/>
            <person name="Yandava C."/>
            <person name="Haas B."/>
            <person name="Nusbaum C."/>
            <person name="Birren B."/>
        </authorList>
    </citation>
    <scope>NUCLEOTIDE SEQUENCE</scope>
    <source>
        <strain evidence="2">R3-111a-1</strain>
    </source>
</reference>
<gene>
    <name evidence="3" type="primary">20343557</name>
    <name evidence="2" type="ORF">GGTG_03099</name>
</gene>
<feature type="region of interest" description="Disordered" evidence="1">
    <location>
        <begin position="148"/>
        <end position="168"/>
    </location>
</feature>
<dbReference type="AlphaFoldDB" id="J3NP93"/>
<reference evidence="3" key="4">
    <citation type="journal article" date="2015" name="G3 (Bethesda)">
        <title>Genome sequences of three phytopathogenic species of the Magnaporthaceae family of fungi.</title>
        <authorList>
            <person name="Okagaki L.H."/>
            <person name="Nunes C.C."/>
            <person name="Sailsbery J."/>
            <person name="Clay B."/>
            <person name="Brown D."/>
            <person name="John T."/>
            <person name="Oh Y."/>
            <person name="Young N."/>
            <person name="Fitzgerald M."/>
            <person name="Haas B.J."/>
            <person name="Zeng Q."/>
            <person name="Young S."/>
            <person name="Adiconis X."/>
            <person name="Fan L."/>
            <person name="Levin J.Z."/>
            <person name="Mitchell T.K."/>
            <person name="Okubara P.A."/>
            <person name="Farman M.L."/>
            <person name="Kohn L.M."/>
            <person name="Birren B."/>
            <person name="Ma L.-J."/>
            <person name="Dean R.A."/>
        </authorList>
    </citation>
    <scope>NUCLEOTIDE SEQUENCE</scope>
    <source>
        <strain evidence="3">R3-111a-1</strain>
    </source>
</reference>
<evidence type="ECO:0000313" key="2">
    <source>
        <dbReference type="EMBL" id="EJT77996.1"/>
    </source>
</evidence>
<evidence type="ECO:0000313" key="3">
    <source>
        <dbReference type="EnsemblFungi" id="EJT77996"/>
    </source>
</evidence>
<sequence length="323" mass="34152">MLAPRRSKNAKANMRGRADAGRARPGSHECVCSELARSRKSRDRRNVNDKKHAGRGVFVARDWAPGWAAHVWCHHAGAAKPCGEAGTSMLRRLGAGEVRAEGSRFARIRAGSEAADRCIGAHHEGWVALLLRTPSHIDCLVGSKTRESSWREPRGSPGRGRRSPSNPWWAEQEAGAAAAGRGRAGAARGAGRASWWLVVGALGKPKAVAVAVAVGRGSPSWWQRCGYGGGCGWWLEVVDVEAGSGTFWSAGADIPAKPEGIKTPLPVLLSRARPRGQGQASMTTRGVAPPQEPTLHPPSPHTTILPLPCTCGAVTQPGLGSWA</sequence>
<reference evidence="3" key="5">
    <citation type="submission" date="2018-04" db="UniProtKB">
        <authorList>
            <consortium name="EnsemblFungi"/>
        </authorList>
    </citation>
    <scope>IDENTIFICATION</scope>
    <source>
        <strain evidence="3">R3-111a-1</strain>
    </source>
</reference>